<dbReference type="Proteomes" id="UP000523161">
    <property type="component" value="Unassembled WGS sequence"/>
</dbReference>
<keyword evidence="3" id="KW-1185">Reference proteome</keyword>
<evidence type="ECO:0000259" key="1">
    <source>
        <dbReference type="Pfam" id="PF12146"/>
    </source>
</evidence>
<dbReference type="RefSeq" id="WP_173502756.1">
    <property type="nucleotide sequence ID" value="NZ_JABSOD010000033.1"/>
</dbReference>
<feature type="domain" description="Serine aminopeptidase S33" evidence="1">
    <location>
        <begin position="31"/>
        <end position="152"/>
    </location>
</feature>
<comment type="caution">
    <text evidence="2">The sequence shown here is derived from an EMBL/GenBank/DDBJ whole genome shotgun (WGS) entry which is preliminary data.</text>
</comment>
<dbReference type="InterPro" id="IPR022742">
    <property type="entry name" value="Hydrolase_4"/>
</dbReference>
<evidence type="ECO:0000313" key="2">
    <source>
        <dbReference type="EMBL" id="NRQ44531.1"/>
    </source>
</evidence>
<dbReference type="PANTHER" id="PTHR11005">
    <property type="entry name" value="LYSOSOMAL ACID LIPASE-RELATED"/>
    <property type="match status" value="1"/>
</dbReference>
<keyword evidence="2" id="KW-0378">Hydrolase</keyword>
<dbReference type="Gene3D" id="3.40.50.1820">
    <property type="entry name" value="alpha/beta hydrolase"/>
    <property type="match status" value="1"/>
</dbReference>
<dbReference type="InterPro" id="IPR029058">
    <property type="entry name" value="AB_hydrolase_fold"/>
</dbReference>
<sequence>MKHQQSSLYLDLQQYQLHLRRLLPMQQGIAPVLMLHGAIENGRIFYSRSGKGLGCYLADHGFMVYCADFAGRGLSKPHVSQGFAQSQQQMITRDIPALIEHIYQLHQQPVILVAHSWGGVLTAASLARFPQLAAKVAAKVCFGSKRVISVQGLERKLKIDLIWNTVAPWLSKKYGYFPARKWRFGADDEPEQFLQDTVHWIKGGAFTDLTDQFDYAGSSKTTVWPPVWHFAAQNDRLLGHPQDVQAFIAETAPQARFTLLGKANGYKQDYDHISMLTHPAAETDHFAQLHDWLLQLGTE</sequence>
<proteinExistence type="predicted"/>
<organism evidence="2 3">
    <name type="scientific">Rheinheimera lutimaris</name>
    <dbReference type="NCBI Taxonomy" id="2740584"/>
    <lineage>
        <taxon>Bacteria</taxon>
        <taxon>Pseudomonadati</taxon>
        <taxon>Pseudomonadota</taxon>
        <taxon>Gammaproteobacteria</taxon>
        <taxon>Chromatiales</taxon>
        <taxon>Chromatiaceae</taxon>
        <taxon>Rheinheimera</taxon>
    </lineage>
</organism>
<accession>A0A7Y5ATZ7</accession>
<dbReference type="AlphaFoldDB" id="A0A7Y5ATZ7"/>
<dbReference type="EMBL" id="JABSOD010000033">
    <property type="protein sequence ID" value="NRQ44531.1"/>
    <property type="molecule type" value="Genomic_DNA"/>
</dbReference>
<name>A0A7Y5ATZ7_9GAMM</name>
<protein>
    <submittedName>
        <fullName evidence="2">Alpha/beta fold hydrolase</fullName>
    </submittedName>
</protein>
<reference evidence="2 3" key="1">
    <citation type="submission" date="2020-06" db="EMBL/GenBank/DDBJ databases">
        <title>Rheinheimera sp. nov., a marine bacterium isolated from coastal.</title>
        <authorList>
            <person name="Yu Q."/>
            <person name="Qi Y."/>
            <person name="Pu J."/>
        </authorList>
    </citation>
    <scope>NUCLEOTIDE SEQUENCE [LARGE SCALE GENOMIC DNA]</scope>
    <source>
        <strain evidence="2 3">YQF-2</strain>
    </source>
</reference>
<dbReference type="GO" id="GO:0016787">
    <property type="term" value="F:hydrolase activity"/>
    <property type="evidence" value="ECO:0007669"/>
    <property type="project" value="UniProtKB-KW"/>
</dbReference>
<gene>
    <name evidence="2" type="ORF">HRH59_18485</name>
</gene>
<evidence type="ECO:0000313" key="3">
    <source>
        <dbReference type="Proteomes" id="UP000523161"/>
    </source>
</evidence>
<dbReference type="SUPFAM" id="SSF53474">
    <property type="entry name" value="alpha/beta-Hydrolases"/>
    <property type="match status" value="1"/>
</dbReference>
<dbReference type="Pfam" id="PF12146">
    <property type="entry name" value="Hydrolase_4"/>
    <property type="match status" value="1"/>
</dbReference>